<dbReference type="PANTHER" id="PTHR43540">
    <property type="entry name" value="PEROXYUREIDOACRYLATE/UREIDOACRYLATE AMIDOHYDROLASE-RELATED"/>
    <property type="match status" value="1"/>
</dbReference>
<evidence type="ECO:0000313" key="4">
    <source>
        <dbReference type="Proteomes" id="UP000215002"/>
    </source>
</evidence>
<dbReference type="Pfam" id="PF00857">
    <property type="entry name" value="Isochorismatase"/>
    <property type="match status" value="1"/>
</dbReference>
<dbReference type="GO" id="GO:0016787">
    <property type="term" value="F:hydrolase activity"/>
    <property type="evidence" value="ECO:0007669"/>
    <property type="project" value="UniProtKB-KW"/>
</dbReference>
<evidence type="ECO:0000259" key="2">
    <source>
        <dbReference type="Pfam" id="PF00857"/>
    </source>
</evidence>
<gene>
    <name evidence="3" type="ORF">MuYL_0035</name>
</gene>
<keyword evidence="4" id="KW-1185">Reference proteome</keyword>
<dbReference type="Proteomes" id="UP000215002">
    <property type="component" value="Chromosome"/>
</dbReference>
<dbReference type="Gene3D" id="3.40.50.850">
    <property type="entry name" value="Isochorismatase-like"/>
    <property type="match status" value="1"/>
</dbReference>
<organism evidence="3 4">
    <name type="scientific">Mucilaginibacter xinganensis</name>
    <dbReference type="NCBI Taxonomy" id="1234841"/>
    <lineage>
        <taxon>Bacteria</taxon>
        <taxon>Pseudomonadati</taxon>
        <taxon>Bacteroidota</taxon>
        <taxon>Sphingobacteriia</taxon>
        <taxon>Sphingobacteriales</taxon>
        <taxon>Sphingobacteriaceae</taxon>
        <taxon>Mucilaginibacter</taxon>
    </lineage>
</organism>
<reference evidence="3 4" key="1">
    <citation type="submission" date="2017-08" db="EMBL/GenBank/DDBJ databases">
        <title>Complete genome sequence of Mucilaginibacter sp. strain BJC16-A31.</title>
        <authorList>
            <consortium name="Henan University of Science and Technology"/>
            <person name="You X."/>
        </authorList>
    </citation>
    <scope>NUCLEOTIDE SEQUENCE [LARGE SCALE GENOMIC DNA]</scope>
    <source>
        <strain evidence="3 4">BJC16-A31</strain>
    </source>
</reference>
<keyword evidence="1 3" id="KW-0378">Hydrolase</keyword>
<dbReference type="AlphaFoldDB" id="A0A223NQK1"/>
<feature type="domain" description="Isochorismatase-like" evidence="2">
    <location>
        <begin position="10"/>
        <end position="184"/>
    </location>
</feature>
<dbReference type="InterPro" id="IPR036380">
    <property type="entry name" value="Isochorismatase-like_sf"/>
</dbReference>
<dbReference type="SUPFAM" id="SSF52499">
    <property type="entry name" value="Isochorismatase-like hydrolases"/>
    <property type="match status" value="1"/>
</dbReference>
<evidence type="ECO:0000256" key="1">
    <source>
        <dbReference type="ARBA" id="ARBA00022801"/>
    </source>
</evidence>
<protein>
    <submittedName>
        <fullName evidence="3">Cysteine hydrolase</fullName>
    </submittedName>
</protein>
<dbReference type="OrthoDB" id="9791276at2"/>
<name>A0A223NQK1_9SPHI</name>
<dbReference type="InterPro" id="IPR050272">
    <property type="entry name" value="Isochorismatase-like_hydrls"/>
</dbReference>
<dbReference type="EMBL" id="CP022743">
    <property type="protein sequence ID" value="ASU31938.1"/>
    <property type="molecule type" value="Genomic_DNA"/>
</dbReference>
<accession>A0A223NQK1</accession>
<dbReference type="KEGG" id="muc:MuYL_0035"/>
<dbReference type="RefSeq" id="WP_094568600.1">
    <property type="nucleotide sequence ID" value="NZ_CP022743.1"/>
</dbReference>
<evidence type="ECO:0000313" key="3">
    <source>
        <dbReference type="EMBL" id="ASU31938.1"/>
    </source>
</evidence>
<dbReference type="PANTHER" id="PTHR43540:SF1">
    <property type="entry name" value="ISOCHORISMATASE HYDROLASE"/>
    <property type="match status" value="1"/>
</dbReference>
<proteinExistence type="predicted"/>
<sequence length="196" mass="21404">MKTITNTHPALILVDIQQGFDNITYWGGERNNPGAEANARRLLDYWRANNLPLFHIQHCSTNPNSLLAESNPGNAHKEIVKPLPGEPVIKKSVNSSFIGTDLQQQLDTANIDTVVIVGLTTEHCVSTTARMAGNFGYNTFVVADAVAAFSKTGINGEHYDAETIHLTALAMINKEFATVLNTEEVINALKKNDGFL</sequence>
<dbReference type="CDD" id="cd01014">
    <property type="entry name" value="nicotinamidase_related"/>
    <property type="match status" value="1"/>
</dbReference>
<dbReference type="InterPro" id="IPR000868">
    <property type="entry name" value="Isochorismatase-like_dom"/>
</dbReference>